<feature type="binding site" evidence="5">
    <location>
        <position position="107"/>
    </location>
    <ligand>
        <name>a divalent metal cation</name>
        <dbReference type="ChEBI" id="CHEBI:60240"/>
        <label>1</label>
    </ligand>
</feature>
<dbReference type="PIRSF" id="PIRSF037489">
    <property type="entry name" value="UCP037489_NIF3_YqfO"/>
    <property type="match status" value="1"/>
</dbReference>
<reference evidence="6" key="1">
    <citation type="submission" date="2022-06" db="EMBL/GenBank/DDBJ databases">
        <title>Aquibacillus sp. a new bacterium isolated from soil saline samples.</title>
        <authorList>
            <person name="Galisteo C."/>
            <person name="De La Haba R."/>
            <person name="Sanchez-Porro C."/>
            <person name="Ventosa A."/>
        </authorList>
    </citation>
    <scope>NUCLEOTIDE SEQUENCE</scope>
    <source>
        <strain evidence="6">3ASR75-54</strain>
    </source>
</reference>
<dbReference type="Gene3D" id="3.40.1390.30">
    <property type="entry name" value="NIF3 (NGG1p interacting factor 3)-like"/>
    <property type="match status" value="1"/>
</dbReference>
<protein>
    <recommendedName>
        <fullName evidence="2 4">GTP cyclohydrolase 1 type 2 homolog</fullName>
    </recommendedName>
</protein>
<dbReference type="SUPFAM" id="SSF102705">
    <property type="entry name" value="NIF3 (NGG1p interacting factor 3)-like"/>
    <property type="match status" value="1"/>
</dbReference>
<dbReference type="GO" id="GO:0005737">
    <property type="term" value="C:cytoplasm"/>
    <property type="evidence" value="ECO:0007669"/>
    <property type="project" value="TreeGrafter"/>
</dbReference>
<accession>A0A9X3WBE0</accession>
<dbReference type="PANTHER" id="PTHR13799:SF14">
    <property type="entry name" value="GTP CYCLOHYDROLASE 1 TYPE 2 HOMOLOG"/>
    <property type="match status" value="1"/>
</dbReference>
<dbReference type="InterPro" id="IPR015867">
    <property type="entry name" value="N-reg_PII/ATP_PRibTrfase_C"/>
</dbReference>
<dbReference type="GO" id="GO:0046872">
    <property type="term" value="F:metal ion binding"/>
    <property type="evidence" value="ECO:0007669"/>
    <property type="project" value="UniProtKB-UniRule"/>
</dbReference>
<sequence>MVSEIQGKRLVQIFEAWAPKSLAYQWDSVGLQIGSLDRTVQKVMVTLDVIESVVDEAVEKNVDLIIAHHPILFSPLKQINVEDPKGRTIEKLIKNNITVYAAHTNLDITSGGVSDIIMDKLSIHPTKVLVKSATMKLFKLIVYVPESHASNLIEKLGNAGAGHLGNYSHCSFTSKGVGAFKPLKGSNPHLGEIDSLKKVNEVKVETIIREDQISHLLTVITDVHPYEEVAYDLIPLWNKGNDIGAGRIGQLKEPISLKEFCQFVKDRLDLPAVRVIGDLHETVKKIAVLGGSGEDFIETAISHDVDVYLTGDLTFHDAQDGWQAGLKMIDVGHYVENHLTHAVKHYLEEKLNGEGETIEIIVSSVNTDPFQFL</sequence>
<dbReference type="Pfam" id="PF01784">
    <property type="entry name" value="DUF34_NIF3"/>
    <property type="match status" value="1"/>
</dbReference>
<gene>
    <name evidence="6" type="ORF">NC799_01290</name>
</gene>
<evidence type="ECO:0000313" key="7">
    <source>
        <dbReference type="Proteomes" id="UP001145069"/>
    </source>
</evidence>
<evidence type="ECO:0000256" key="3">
    <source>
        <dbReference type="ARBA" id="ARBA00022723"/>
    </source>
</evidence>
<feature type="binding site" evidence="5">
    <location>
        <position position="336"/>
    </location>
    <ligand>
        <name>a divalent metal cation</name>
        <dbReference type="ChEBI" id="CHEBI:60240"/>
        <label>1</label>
    </ligand>
</feature>
<keyword evidence="7" id="KW-1185">Reference proteome</keyword>
<dbReference type="Proteomes" id="UP001145069">
    <property type="component" value="Unassembled WGS sequence"/>
</dbReference>
<dbReference type="AlphaFoldDB" id="A0A9X3WBE0"/>
<feature type="binding site" evidence="5">
    <location>
        <position position="68"/>
    </location>
    <ligand>
        <name>a divalent metal cation</name>
        <dbReference type="ChEBI" id="CHEBI:60240"/>
        <label>1</label>
    </ligand>
</feature>
<dbReference type="FunFam" id="3.30.70.120:FF:000006">
    <property type="entry name" value="GTP cyclohydrolase 1 type 2 homolog"/>
    <property type="match status" value="1"/>
</dbReference>
<organism evidence="6 7">
    <name type="scientific">Aquibacillus salsiterrae</name>
    <dbReference type="NCBI Taxonomy" id="2950439"/>
    <lineage>
        <taxon>Bacteria</taxon>
        <taxon>Bacillati</taxon>
        <taxon>Bacillota</taxon>
        <taxon>Bacilli</taxon>
        <taxon>Bacillales</taxon>
        <taxon>Bacillaceae</taxon>
        <taxon>Aquibacillus</taxon>
    </lineage>
</organism>
<dbReference type="PANTHER" id="PTHR13799">
    <property type="entry name" value="NGG1 INTERACTING FACTOR 3"/>
    <property type="match status" value="1"/>
</dbReference>
<feature type="binding site" evidence="5">
    <location>
        <position position="69"/>
    </location>
    <ligand>
        <name>a divalent metal cation</name>
        <dbReference type="ChEBI" id="CHEBI:60240"/>
        <label>1</label>
    </ligand>
</feature>
<evidence type="ECO:0000256" key="5">
    <source>
        <dbReference type="PIRSR" id="PIRSR602678-1"/>
    </source>
</evidence>
<comment type="caution">
    <text evidence="6">The sequence shown here is derived from an EMBL/GenBank/DDBJ whole genome shotgun (WGS) entry which is preliminary data.</text>
</comment>
<evidence type="ECO:0000313" key="6">
    <source>
        <dbReference type="EMBL" id="MDC3415543.1"/>
    </source>
</evidence>
<dbReference type="EMBL" id="JAMQKC010000001">
    <property type="protein sequence ID" value="MDC3415543.1"/>
    <property type="molecule type" value="Genomic_DNA"/>
</dbReference>
<dbReference type="InterPro" id="IPR036069">
    <property type="entry name" value="DUF34/NIF3_sf"/>
</dbReference>
<evidence type="ECO:0000256" key="1">
    <source>
        <dbReference type="ARBA" id="ARBA00006964"/>
    </source>
</evidence>
<dbReference type="InterPro" id="IPR017221">
    <property type="entry name" value="DUF34/NIF3_bac"/>
</dbReference>
<name>A0A9X3WBE0_9BACI</name>
<comment type="similarity">
    <text evidence="1 4">Belongs to the GTP cyclohydrolase I type 2/NIF3 family.</text>
</comment>
<proteinExistence type="inferred from homology"/>
<dbReference type="Gene3D" id="3.30.70.120">
    <property type="match status" value="1"/>
</dbReference>
<evidence type="ECO:0000256" key="2">
    <source>
        <dbReference type="ARBA" id="ARBA00022112"/>
    </source>
</evidence>
<evidence type="ECO:0000256" key="4">
    <source>
        <dbReference type="PIRNR" id="PIRNR037489"/>
    </source>
</evidence>
<dbReference type="NCBIfam" id="TIGR00486">
    <property type="entry name" value="YbgI_SA1388"/>
    <property type="match status" value="1"/>
</dbReference>
<keyword evidence="3 4" id="KW-0479">Metal-binding</keyword>
<dbReference type="FunFam" id="3.40.1390.30:FF:000001">
    <property type="entry name" value="GTP cyclohydrolase 1 type 2"/>
    <property type="match status" value="1"/>
</dbReference>
<dbReference type="InterPro" id="IPR002678">
    <property type="entry name" value="DUF34/NIF3"/>
</dbReference>
<feature type="binding site" evidence="5">
    <location>
        <position position="333"/>
    </location>
    <ligand>
        <name>a divalent metal cation</name>
        <dbReference type="ChEBI" id="CHEBI:60240"/>
        <label>1</label>
    </ligand>
</feature>